<keyword evidence="3" id="KW-1185">Reference proteome</keyword>
<feature type="transmembrane region" description="Helical" evidence="1">
    <location>
        <begin position="267"/>
        <end position="288"/>
    </location>
</feature>
<dbReference type="OrthoDB" id="5846312at2"/>
<dbReference type="PANTHER" id="PTHR41771:SF1">
    <property type="entry name" value="MEMBRANE PROTEIN"/>
    <property type="match status" value="1"/>
</dbReference>
<dbReference type="EMBL" id="VDUX01000003">
    <property type="protein sequence ID" value="TXL61470.1"/>
    <property type="molecule type" value="Genomic_DNA"/>
</dbReference>
<sequence>MGHSHGTMTDLGPPRRGLATALATVVLAIAAAAIVGMVALWPDHDDVPRNLNPYSAKGVTTVDATVTAVHPFDCGSGGEGPDNLPSVKGDCAKVSATTKDETATFTLDAGRYRAGIDKGDDIRVIRIQPDGQPVSWEFLDFRRGLPLTALAVVFALLVVLVARWRGLFALVGIGVTMVALTTFVLPAMLAGEDALAVAVVGSTAIMIVVLYLAHGISIRTTSALFGTLAGIAMTAVMGLLATGWTSLNGIGSEDDQTLLASVPSIDLHGVVAATMVIAGLGVLNDVTVTQASAVWELRSLRPNALRPEVFASAMRIGRDHIASSVYTLVFAYAGSAMTILLLITAYQRGLAEVATSEQIGQEIVRTLVGAIGLVLAVPITTFVAVWLAPKPQEPAEVD</sequence>
<feature type="transmembrane region" description="Helical" evidence="1">
    <location>
        <begin position="144"/>
        <end position="162"/>
    </location>
</feature>
<reference evidence="2 3" key="1">
    <citation type="submission" date="2019-06" db="EMBL/GenBank/DDBJ databases">
        <title>Aeromicrobium sp. nov., isolated from a maize field.</title>
        <authorList>
            <person name="Lin S.-Y."/>
            <person name="Tsai C.-F."/>
            <person name="Young C.-C."/>
        </authorList>
    </citation>
    <scope>NUCLEOTIDE SEQUENCE [LARGE SCALE GENOMIC DNA]</scope>
    <source>
        <strain evidence="2 3">CC-CFT486</strain>
    </source>
</reference>
<proteinExistence type="predicted"/>
<evidence type="ECO:0000313" key="2">
    <source>
        <dbReference type="EMBL" id="TXL61470.1"/>
    </source>
</evidence>
<feature type="transmembrane region" description="Helical" evidence="1">
    <location>
        <begin position="225"/>
        <end position="247"/>
    </location>
</feature>
<name>A0A5C8NJX9_9ACTN</name>
<keyword evidence="1" id="KW-0812">Transmembrane</keyword>
<dbReference type="AlphaFoldDB" id="A0A5C8NJX9"/>
<dbReference type="InterPro" id="IPR012507">
    <property type="entry name" value="YibE_F"/>
</dbReference>
<dbReference type="Pfam" id="PF07907">
    <property type="entry name" value="YibE_F"/>
    <property type="match status" value="1"/>
</dbReference>
<gene>
    <name evidence="2" type="ORF">FHP06_08570</name>
</gene>
<dbReference type="PANTHER" id="PTHR41771">
    <property type="entry name" value="MEMBRANE PROTEIN-RELATED"/>
    <property type="match status" value="1"/>
</dbReference>
<evidence type="ECO:0000256" key="1">
    <source>
        <dbReference type="SAM" id="Phobius"/>
    </source>
</evidence>
<keyword evidence="1" id="KW-1133">Transmembrane helix</keyword>
<evidence type="ECO:0000313" key="3">
    <source>
        <dbReference type="Proteomes" id="UP000321571"/>
    </source>
</evidence>
<feature type="transmembrane region" description="Helical" evidence="1">
    <location>
        <begin position="366"/>
        <end position="388"/>
    </location>
</feature>
<keyword evidence="1" id="KW-0472">Membrane</keyword>
<dbReference type="Proteomes" id="UP000321571">
    <property type="component" value="Unassembled WGS sequence"/>
</dbReference>
<accession>A0A5C8NJX9</accession>
<protein>
    <submittedName>
        <fullName evidence="2">YibE/F family protein</fullName>
    </submittedName>
</protein>
<feature type="transmembrane region" description="Helical" evidence="1">
    <location>
        <begin position="167"/>
        <end position="188"/>
    </location>
</feature>
<feature type="transmembrane region" description="Helical" evidence="1">
    <location>
        <begin position="194"/>
        <end position="213"/>
    </location>
</feature>
<comment type="caution">
    <text evidence="2">The sequence shown here is derived from an EMBL/GenBank/DDBJ whole genome shotgun (WGS) entry which is preliminary data.</text>
</comment>
<dbReference type="RefSeq" id="WP_147685772.1">
    <property type="nucleotide sequence ID" value="NZ_VDUX01000003.1"/>
</dbReference>
<feature type="transmembrane region" description="Helical" evidence="1">
    <location>
        <begin position="21"/>
        <end position="41"/>
    </location>
</feature>
<feature type="transmembrane region" description="Helical" evidence="1">
    <location>
        <begin position="325"/>
        <end position="346"/>
    </location>
</feature>
<organism evidence="2 3">
    <name type="scientific">Aeromicrobium terrae</name>
    <dbReference type="NCBI Taxonomy" id="2498846"/>
    <lineage>
        <taxon>Bacteria</taxon>
        <taxon>Bacillati</taxon>
        <taxon>Actinomycetota</taxon>
        <taxon>Actinomycetes</taxon>
        <taxon>Propionibacteriales</taxon>
        <taxon>Nocardioidaceae</taxon>
        <taxon>Aeromicrobium</taxon>
    </lineage>
</organism>